<accession>A0ABS7J954</accession>
<sequence>VRSTRYACVTASPAPPAPLPRSGFVRRPSFSHCGRPGSTAENSFAHENREISKDRDSSAFSTRFAQILVPLARKYVLAVAISRASVANSRWARKFSEPTAFEQFVRKGLGPSIAVSNHENR</sequence>
<feature type="non-terminal residue" evidence="2">
    <location>
        <position position="1"/>
    </location>
</feature>
<organism evidence="2 3">
    <name type="scientific">Qipengyuania qiaonensis</name>
    <dbReference type="NCBI Taxonomy" id="2867240"/>
    <lineage>
        <taxon>Bacteria</taxon>
        <taxon>Pseudomonadati</taxon>
        <taxon>Pseudomonadota</taxon>
        <taxon>Alphaproteobacteria</taxon>
        <taxon>Sphingomonadales</taxon>
        <taxon>Erythrobacteraceae</taxon>
        <taxon>Qipengyuania</taxon>
    </lineage>
</organism>
<gene>
    <name evidence="2" type="ORF">K3174_15125</name>
</gene>
<dbReference type="Proteomes" id="UP000755104">
    <property type="component" value="Unassembled WGS sequence"/>
</dbReference>
<proteinExistence type="predicted"/>
<comment type="caution">
    <text evidence="2">The sequence shown here is derived from an EMBL/GenBank/DDBJ whole genome shotgun (WGS) entry which is preliminary data.</text>
</comment>
<name>A0ABS7J954_9SPHN</name>
<reference evidence="2 3" key="1">
    <citation type="submission" date="2021-08" db="EMBL/GenBank/DDBJ databases">
        <title>Comparative Genomics Analysis of the Genus Qipengyuania Reveals Extensive Genetic Diversity and Metabolic Versatility, Including the Description of Fifteen Novel Species.</title>
        <authorList>
            <person name="Liu Y."/>
        </authorList>
    </citation>
    <scope>NUCLEOTIDE SEQUENCE [LARGE SCALE GENOMIC DNA]</scope>
    <source>
        <strain evidence="2 3">6D47A</strain>
    </source>
</reference>
<keyword evidence="3" id="KW-1185">Reference proteome</keyword>
<evidence type="ECO:0000313" key="3">
    <source>
        <dbReference type="Proteomes" id="UP000755104"/>
    </source>
</evidence>
<evidence type="ECO:0000256" key="1">
    <source>
        <dbReference type="SAM" id="MobiDB-lite"/>
    </source>
</evidence>
<dbReference type="EMBL" id="JAIGNO010000015">
    <property type="protein sequence ID" value="MBX7483862.1"/>
    <property type="molecule type" value="Genomic_DNA"/>
</dbReference>
<dbReference type="RefSeq" id="WP_221560247.1">
    <property type="nucleotide sequence ID" value="NZ_JAIGNO010000015.1"/>
</dbReference>
<feature type="region of interest" description="Disordered" evidence="1">
    <location>
        <begin position="32"/>
        <end position="52"/>
    </location>
</feature>
<evidence type="ECO:0000313" key="2">
    <source>
        <dbReference type="EMBL" id="MBX7483862.1"/>
    </source>
</evidence>
<protein>
    <submittedName>
        <fullName evidence="2">Uncharacterized protein</fullName>
    </submittedName>
</protein>